<keyword evidence="5" id="KW-0997">Cell inner membrane</keyword>
<evidence type="ECO:0000256" key="4">
    <source>
        <dbReference type="ARBA" id="ARBA00022475"/>
    </source>
</evidence>
<dbReference type="PRINTS" id="PR01374">
    <property type="entry name" value="TONBPROTEIN"/>
</dbReference>
<reference evidence="13 14" key="1">
    <citation type="journal article" date="2017" name="Int. J. Syst. Evol. Microbiol.">
        <title>Desulfovibrio senegalensis sp. nov., a mesophilic sulfate reducer isolated from marine sediment.</title>
        <authorList>
            <person name="Thioye A."/>
            <person name="Gam Z.B.A."/>
            <person name="Mbengue M."/>
            <person name="Cayol J.L."/>
            <person name="Joseph-Bartoli M."/>
            <person name="Toure-Kane C."/>
            <person name="Labat M."/>
        </authorList>
    </citation>
    <scope>NUCLEOTIDE SEQUENCE [LARGE SCALE GENOMIC DNA]</scope>
    <source>
        <strain evidence="13 14">DSM 101509</strain>
    </source>
</reference>
<evidence type="ECO:0000256" key="9">
    <source>
        <dbReference type="ARBA" id="ARBA00023136"/>
    </source>
</evidence>
<keyword evidence="4" id="KW-1003">Cell membrane</keyword>
<protein>
    <submittedName>
        <fullName evidence="13">Energy transducer TonB</fullName>
    </submittedName>
</protein>
<dbReference type="GO" id="GO:0055085">
    <property type="term" value="P:transmembrane transport"/>
    <property type="evidence" value="ECO:0007669"/>
    <property type="project" value="InterPro"/>
</dbReference>
<comment type="subcellular location">
    <subcellularLocation>
        <location evidence="1">Cell inner membrane</location>
        <topology evidence="1">Single-pass membrane protein</topology>
        <orientation evidence="1">Periplasmic side</orientation>
    </subcellularLocation>
</comment>
<dbReference type="PROSITE" id="PS52015">
    <property type="entry name" value="TONB_CTD"/>
    <property type="match status" value="1"/>
</dbReference>
<dbReference type="EMBL" id="WAIE01000001">
    <property type="protein sequence ID" value="KAB1443196.1"/>
    <property type="molecule type" value="Genomic_DNA"/>
</dbReference>
<sequence>MIQRAKPSGDFVAASMAAVMVAGLIYVGVLVLNDSQQRGDFTEVEGAIRIAQAQKDKPVEPLKRKKLKGTEPPKTLPKTFSSKAKPKSVKPRMNIATPSFSADMHPGLKGGIAMPVGDLGGIGFNMDEVDEVPQVLRSIPPEYPYGAKRNRVEGEVVVRMLVTSKGVPTNLSIESATPANVFEKAALSAAKRWKFRPGRYKGQAVDTWVLLPFNFELTR</sequence>
<dbReference type="AlphaFoldDB" id="A0A6N6N564"/>
<evidence type="ECO:0000256" key="5">
    <source>
        <dbReference type="ARBA" id="ARBA00022519"/>
    </source>
</evidence>
<dbReference type="RefSeq" id="WP_151149528.1">
    <property type="nucleotide sequence ID" value="NZ_WAIE01000001.1"/>
</dbReference>
<evidence type="ECO:0000256" key="1">
    <source>
        <dbReference type="ARBA" id="ARBA00004383"/>
    </source>
</evidence>
<evidence type="ECO:0000313" key="13">
    <source>
        <dbReference type="EMBL" id="KAB1443196.1"/>
    </source>
</evidence>
<dbReference type="GO" id="GO:0098797">
    <property type="term" value="C:plasma membrane protein complex"/>
    <property type="evidence" value="ECO:0007669"/>
    <property type="project" value="TreeGrafter"/>
</dbReference>
<evidence type="ECO:0000256" key="8">
    <source>
        <dbReference type="ARBA" id="ARBA00022989"/>
    </source>
</evidence>
<comment type="similarity">
    <text evidence="2">Belongs to the TonB family.</text>
</comment>
<evidence type="ECO:0000256" key="10">
    <source>
        <dbReference type="SAM" id="MobiDB-lite"/>
    </source>
</evidence>
<keyword evidence="8 11" id="KW-1133">Transmembrane helix</keyword>
<dbReference type="InterPro" id="IPR037682">
    <property type="entry name" value="TonB_C"/>
</dbReference>
<accession>A0A6N6N564</accession>
<keyword evidence="9 11" id="KW-0472">Membrane</keyword>
<dbReference type="OrthoDB" id="9810145at2"/>
<evidence type="ECO:0000256" key="3">
    <source>
        <dbReference type="ARBA" id="ARBA00022448"/>
    </source>
</evidence>
<keyword evidence="3" id="KW-0813">Transport</keyword>
<evidence type="ECO:0000256" key="2">
    <source>
        <dbReference type="ARBA" id="ARBA00006555"/>
    </source>
</evidence>
<evidence type="ECO:0000256" key="7">
    <source>
        <dbReference type="ARBA" id="ARBA00022927"/>
    </source>
</evidence>
<dbReference type="GO" id="GO:0015031">
    <property type="term" value="P:protein transport"/>
    <property type="evidence" value="ECO:0007669"/>
    <property type="project" value="UniProtKB-KW"/>
</dbReference>
<feature type="transmembrane region" description="Helical" evidence="11">
    <location>
        <begin position="12"/>
        <end position="32"/>
    </location>
</feature>
<dbReference type="PANTHER" id="PTHR33446">
    <property type="entry name" value="PROTEIN TONB-RELATED"/>
    <property type="match status" value="1"/>
</dbReference>
<name>A0A6N6N564_9BACT</name>
<keyword evidence="14" id="KW-1185">Reference proteome</keyword>
<dbReference type="GO" id="GO:0015891">
    <property type="term" value="P:siderophore transport"/>
    <property type="evidence" value="ECO:0007669"/>
    <property type="project" value="InterPro"/>
</dbReference>
<dbReference type="GO" id="GO:0031992">
    <property type="term" value="F:energy transducer activity"/>
    <property type="evidence" value="ECO:0007669"/>
    <property type="project" value="InterPro"/>
</dbReference>
<dbReference type="Proteomes" id="UP000438699">
    <property type="component" value="Unassembled WGS sequence"/>
</dbReference>
<evidence type="ECO:0000259" key="12">
    <source>
        <dbReference type="PROSITE" id="PS52015"/>
    </source>
</evidence>
<comment type="caution">
    <text evidence="13">The sequence shown here is derived from an EMBL/GenBank/DDBJ whole genome shotgun (WGS) entry which is preliminary data.</text>
</comment>
<organism evidence="13 14">
    <name type="scientific">Pseudodesulfovibrio senegalensis</name>
    <dbReference type="NCBI Taxonomy" id="1721087"/>
    <lineage>
        <taxon>Bacteria</taxon>
        <taxon>Pseudomonadati</taxon>
        <taxon>Thermodesulfobacteriota</taxon>
        <taxon>Desulfovibrionia</taxon>
        <taxon>Desulfovibrionales</taxon>
        <taxon>Desulfovibrionaceae</taxon>
    </lineage>
</organism>
<proteinExistence type="inferred from homology"/>
<keyword evidence="7" id="KW-0653">Protein transport</keyword>
<dbReference type="InterPro" id="IPR006260">
    <property type="entry name" value="TonB/TolA_C"/>
</dbReference>
<dbReference type="SUPFAM" id="SSF74653">
    <property type="entry name" value="TolA/TonB C-terminal domain"/>
    <property type="match status" value="1"/>
</dbReference>
<feature type="region of interest" description="Disordered" evidence="10">
    <location>
        <begin position="54"/>
        <end position="91"/>
    </location>
</feature>
<evidence type="ECO:0000313" key="14">
    <source>
        <dbReference type="Proteomes" id="UP000438699"/>
    </source>
</evidence>
<dbReference type="Gene3D" id="3.30.1150.10">
    <property type="match status" value="1"/>
</dbReference>
<evidence type="ECO:0000256" key="6">
    <source>
        <dbReference type="ARBA" id="ARBA00022692"/>
    </source>
</evidence>
<dbReference type="InterPro" id="IPR003538">
    <property type="entry name" value="TonB"/>
</dbReference>
<dbReference type="InterPro" id="IPR051045">
    <property type="entry name" value="TonB-dependent_transducer"/>
</dbReference>
<dbReference type="GO" id="GO:0030288">
    <property type="term" value="C:outer membrane-bounded periplasmic space"/>
    <property type="evidence" value="ECO:0007669"/>
    <property type="project" value="InterPro"/>
</dbReference>
<gene>
    <name evidence="13" type="ORF">F8A88_02725</name>
</gene>
<dbReference type="NCBIfam" id="TIGR01352">
    <property type="entry name" value="tonB_Cterm"/>
    <property type="match status" value="1"/>
</dbReference>
<dbReference type="PANTHER" id="PTHR33446:SF2">
    <property type="entry name" value="PROTEIN TONB"/>
    <property type="match status" value="1"/>
</dbReference>
<feature type="domain" description="TonB C-terminal" evidence="12">
    <location>
        <begin position="128"/>
        <end position="219"/>
    </location>
</feature>
<dbReference type="Pfam" id="PF03544">
    <property type="entry name" value="TonB_C"/>
    <property type="match status" value="1"/>
</dbReference>
<evidence type="ECO:0000256" key="11">
    <source>
        <dbReference type="SAM" id="Phobius"/>
    </source>
</evidence>
<keyword evidence="6 11" id="KW-0812">Transmembrane</keyword>